<sequence>MNFRLLSALIVLLVAFSLCAACTGSGEPTGPSQTQTPAVTATPAPTTSVSLTPGPTQTVPPGKEVEFQLTGGYPSRVTNDLYIGFRGGKGQDFVTSIDVRVTKSTGEVITDTLRPVVGDAGELIIHNAKGENRVEITVALVTGGSYKVKDEIVKVP</sequence>
<reference evidence="4 5" key="2">
    <citation type="journal article" date="2015" name="MBio">
        <title>Genome-Resolved Metagenomic Analysis Reveals Roles for Candidate Phyla and Other Microbial Community Members in Biogeochemical Transformations in Oil Reservoirs.</title>
        <authorList>
            <person name="Hu P."/>
            <person name="Tom L."/>
            <person name="Singh A."/>
            <person name="Thomas B.C."/>
            <person name="Baker B.J."/>
            <person name="Piceno Y.M."/>
            <person name="Andersen G.L."/>
            <person name="Banfield J.F."/>
        </authorList>
    </citation>
    <scope>NUCLEOTIDE SEQUENCE [LARGE SCALE GENOMIC DNA]</scope>
</reference>
<evidence type="ECO:0000313" key="5">
    <source>
        <dbReference type="Proteomes" id="UP000054598"/>
    </source>
</evidence>
<proteinExistence type="predicted"/>
<feature type="compositionally biased region" description="Low complexity" evidence="1">
    <location>
        <begin position="31"/>
        <end position="53"/>
    </location>
</feature>
<dbReference type="Proteomes" id="UP000054598">
    <property type="component" value="Unassembled WGS sequence"/>
</dbReference>
<organism evidence="3 5">
    <name type="scientific">Methanoculleus marisnigri</name>
    <dbReference type="NCBI Taxonomy" id="2198"/>
    <lineage>
        <taxon>Archaea</taxon>
        <taxon>Methanobacteriati</taxon>
        <taxon>Methanobacteriota</taxon>
        <taxon>Stenosarchaea group</taxon>
        <taxon>Methanomicrobia</taxon>
        <taxon>Methanomicrobiales</taxon>
        <taxon>Methanomicrobiaceae</taxon>
        <taxon>Methanoculleus</taxon>
    </lineage>
</organism>
<name>A0A101J1K4_9EURY</name>
<evidence type="ECO:0000313" key="3">
    <source>
        <dbReference type="EMBL" id="KUL05106.1"/>
    </source>
</evidence>
<evidence type="ECO:0000256" key="1">
    <source>
        <dbReference type="SAM" id="MobiDB-lite"/>
    </source>
</evidence>
<evidence type="ECO:0000313" key="4">
    <source>
        <dbReference type="Proteomes" id="UP000054323"/>
    </source>
</evidence>
<feature type="region of interest" description="Disordered" evidence="1">
    <location>
        <begin position="25"/>
        <end position="59"/>
    </location>
</feature>
<dbReference type="EMBL" id="LGGD01000070">
    <property type="protein sequence ID" value="KUK62325.1"/>
    <property type="molecule type" value="Genomic_DNA"/>
</dbReference>
<comment type="caution">
    <text evidence="3">The sequence shown here is derived from an EMBL/GenBank/DDBJ whole genome shotgun (WGS) entry which is preliminary data.</text>
</comment>
<evidence type="ECO:0000313" key="2">
    <source>
        <dbReference type="EMBL" id="KUK62325.1"/>
    </source>
</evidence>
<protein>
    <submittedName>
        <fullName evidence="3">Uncharacterized protein</fullName>
    </submittedName>
</protein>
<accession>A0A101J1K4</accession>
<reference evidence="3" key="1">
    <citation type="journal article" date="2015" name="MBio">
        <title>Genome-resolved metagenomic analysis reveals roles for candidate phyla and other microbial community members in biogeochemical transformations in oil reservoirs.</title>
        <authorList>
            <person name="Hu P."/>
            <person name="Tom L."/>
            <person name="Singh A."/>
            <person name="Thomas B.C."/>
            <person name="Baker B.J."/>
            <person name="Piceno Y.M."/>
            <person name="Andersen G.L."/>
            <person name="Banfield J.F."/>
        </authorList>
    </citation>
    <scope>NUCLEOTIDE SEQUENCE [LARGE SCALE GENOMIC DNA]</scope>
    <source>
        <strain evidence="2">62_101</strain>
        <strain evidence="3">63_41</strain>
    </source>
</reference>
<dbReference type="Proteomes" id="UP000054323">
    <property type="component" value="Unassembled WGS sequence"/>
</dbReference>
<dbReference type="PATRIC" id="fig|2198.3.peg.2172"/>
<dbReference type="EMBL" id="LGHE01000017">
    <property type="protein sequence ID" value="KUL05106.1"/>
    <property type="molecule type" value="Genomic_DNA"/>
</dbReference>
<dbReference type="AlphaFoldDB" id="A0A101J1K4"/>
<gene>
    <name evidence="2" type="ORF">XD82_0712</name>
    <name evidence="3" type="ORF">XE10_0264</name>
</gene>